<feature type="signal peptide" evidence="1">
    <location>
        <begin position="1"/>
        <end position="20"/>
    </location>
</feature>
<evidence type="ECO:0000256" key="1">
    <source>
        <dbReference type="SAM" id="SignalP"/>
    </source>
</evidence>
<evidence type="ECO:0000313" key="2">
    <source>
        <dbReference type="EMBL" id="SOQ42256.1"/>
    </source>
</evidence>
<feature type="chain" id="PRO_5013662026" evidence="1">
    <location>
        <begin position="21"/>
        <end position="111"/>
    </location>
</feature>
<keyword evidence="1" id="KW-0732">Signal</keyword>
<proteinExistence type="predicted"/>
<sequence>MIRNIALTLAVVVASHMCLANPVPEPDPVHRTHVRIHVPYEVHTLHHHHVETVPVIKEVPVIKPVPVIKEVPIIKTLPVVQTVHVPVHHTVHVEKPVFVPYKEHISFSSWH</sequence>
<protein>
    <submittedName>
        <fullName evidence="2">SFRICE_023870</fullName>
    </submittedName>
</protein>
<gene>
    <name evidence="2" type="ORF">SFRICE_023870</name>
</gene>
<organism evidence="2">
    <name type="scientific">Spodoptera frugiperda</name>
    <name type="common">Fall armyworm</name>
    <dbReference type="NCBI Taxonomy" id="7108"/>
    <lineage>
        <taxon>Eukaryota</taxon>
        <taxon>Metazoa</taxon>
        <taxon>Ecdysozoa</taxon>
        <taxon>Arthropoda</taxon>
        <taxon>Hexapoda</taxon>
        <taxon>Insecta</taxon>
        <taxon>Pterygota</taxon>
        <taxon>Neoptera</taxon>
        <taxon>Endopterygota</taxon>
        <taxon>Lepidoptera</taxon>
        <taxon>Glossata</taxon>
        <taxon>Ditrysia</taxon>
        <taxon>Noctuoidea</taxon>
        <taxon>Noctuidae</taxon>
        <taxon>Amphipyrinae</taxon>
        <taxon>Spodoptera</taxon>
    </lineage>
</organism>
<reference evidence="2" key="1">
    <citation type="submission" date="2016-07" db="EMBL/GenBank/DDBJ databases">
        <authorList>
            <person name="Bretaudeau A."/>
        </authorList>
    </citation>
    <scope>NUCLEOTIDE SEQUENCE</scope>
    <source>
        <strain evidence="2">Rice</strain>
        <tissue evidence="2">Whole body</tissue>
    </source>
</reference>
<dbReference type="EMBL" id="ODYU01003455">
    <property type="protein sequence ID" value="SOQ42256.1"/>
    <property type="molecule type" value="Genomic_DNA"/>
</dbReference>
<accession>A0A2H1VN80</accession>
<name>A0A2H1VN80_SPOFR</name>
<dbReference type="AlphaFoldDB" id="A0A2H1VN80"/>